<proteinExistence type="predicted"/>
<dbReference type="RefSeq" id="WP_208427917.1">
    <property type="nucleotide sequence ID" value="NZ_JAEPRJ010000001.1"/>
</dbReference>
<feature type="transmembrane region" description="Helical" evidence="1">
    <location>
        <begin position="48"/>
        <end position="66"/>
    </location>
</feature>
<keyword evidence="1" id="KW-0472">Membrane</keyword>
<evidence type="ECO:0000256" key="1">
    <source>
        <dbReference type="SAM" id="Phobius"/>
    </source>
</evidence>
<dbReference type="InterPro" id="IPR003832">
    <property type="entry name" value="DUF212"/>
</dbReference>
<sequence>MFDASRLTLETDEKTKVINELIKIYKDLGENNINPEEKLKDFVGHTHIQMLVGFCLGIIVTLIYFCL</sequence>
<protein>
    <submittedName>
        <fullName evidence="2">Divergent PAP2 family protein</fullName>
    </submittedName>
</protein>
<keyword evidence="1" id="KW-0812">Transmembrane</keyword>
<evidence type="ECO:0000313" key="3">
    <source>
        <dbReference type="Proteomes" id="UP000604730"/>
    </source>
</evidence>
<keyword evidence="1" id="KW-1133">Transmembrane helix</keyword>
<keyword evidence="3" id="KW-1185">Reference proteome</keyword>
<accession>A0ABS1IX85</accession>
<comment type="caution">
    <text evidence="2">The sequence shown here is derived from an EMBL/GenBank/DDBJ whole genome shotgun (WGS) entry which is preliminary data.</text>
</comment>
<dbReference type="EMBL" id="JAEPRJ010000001">
    <property type="protein sequence ID" value="MBK5896335.1"/>
    <property type="molecule type" value="Genomic_DNA"/>
</dbReference>
<reference evidence="2 3" key="1">
    <citation type="submission" date="2021-01" db="EMBL/GenBank/DDBJ databases">
        <title>Isolation and description of Catonella massiliensis sp. nov., a novel Catonella species, isolated from a stable periodontitis subject.</title>
        <authorList>
            <person name="Antezack A."/>
            <person name="Boxberger M."/>
            <person name="La Scola B."/>
            <person name="Monnet-Corti V."/>
        </authorList>
    </citation>
    <scope>NUCLEOTIDE SEQUENCE [LARGE SCALE GENOMIC DNA]</scope>
    <source>
        <strain evidence="2 3">Marseille-Q4567</strain>
    </source>
</reference>
<dbReference type="Pfam" id="PF02681">
    <property type="entry name" value="DUF212"/>
    <property type="match status" value="1"/>
</dbReference>
<organism evidence="2 3">
    <name type="scientific">Catonella massiliensis</name>
    <dbReference type="NCBI Taxonomy" id="2799636"/>
    <lineage>
        <taxon>Bacteria</taxon>
        <taxon>Bacillati</taxon>
        <taxon>Bacillota</taxon>
        <taxon>Clostridia</taxon>
        <taxon>Lachnospirales</taxon>
        <taxon>Lachnospiraceae</taxon>
        <taxon>Catonella</taxon>
    </lineage>
</organism>
<dbReference type="Proteomes" id="UP000604730">
    <property type="component" value="Unassembled WGS sequence"/>
</dbReference>
<gene>
    <name evidence="2" type="ORF">JJN12_00840</name>
</gene>
<evidence type="ECO:0000313" key="2">
    <source>
        <dbReference type="EMBL" id="MBK5896335.1"/>
    </source>
</evidence>
<name>A0ABS1IX85_9FIRM</name>